<evidence type="ECO:0000313" key="8">
    <source>
        <dbReference type="EMBL" id="SCZ81469.1"/>
    </source>
</evidence>
<feature type="transmembrane region" description="Helical" evidence="6">
    <location>
        <begin position="39"/>
        <end position="59"/>
    </location>
</feature>
<keyword evidence="9" id="KW-1185">Reference proteome</keyword>
<protein>
    <submittedName>
        <fullName evidence="8">EamA-like transporter family protein</fullName>
    </submittedName>
</protein>
<dbReference type="InterPro" id="IPR050638">
    <property type="entry name" value="AA-Vitamin_Transporters"/>
</dbReference>
<dbReference type="Pfam" id="PF00892">
    <property type="entry name" value="EamA"/>
    <property type="match status" value="2"/>
</dbReference>
<feature type="domain" description="EamA" evidence="7">
    <location>
        <begin position="157"/>
        <end position="291"/>
    </location>
</feature>
<evidence type="ECO:0000256" key="3">
    <source>
        <dbReference type="ARBA" id="ARBA00022692"/>
    </source>
</evidence>
<feature type="transmembrane region" description="Helical" evidence="6">
    <location>
        <begin position="102"/>
        <end position="121"/>
    </location>
</feature>
<evidence type="ECO:0000256" key="2">
    <source>
        <dbReference type="ARBA" id="ARBA00007362"/>
    </source>
</evidence>
<dbReference type="InterPro" id="IPR000620">
    <property type="entry name" value="EamA_dom"/>
</dbReference>
<feature type="transmembrane region" description="Helical" evidence="6">
    <location>
        <begin position="71"/>
        <end position="96"/>
    </location>
</feature>
<dbReference type="OrthoDB" id="3190463at2"/>
<accession>A0A1G5S7A1</accession>
<dbReference type="SUPFAM" id="SSF103481">
    <property type="entry name" value="Multidrug resistance efflux transporter EmrE"/>
    <property type="match status" value="2"/>
</dbReference>
<dbReference type="Proteomes" id="UP000199208">
    <property type="component" value="Unassembled WGS sequence"/>
</dbReference>
<feature type="transmembrane region" description="Helical" evidence="6">
    <location>
        <begin position="185"/>
        <end position="207"/>
    </location>
</feature>
<keyword evidence="4 6" id="KW-1133">Transmembrane helix</keyword>
<evidence type="ECO:0000256" key="6">
    <source>
        <dbReference type="SAM" id="Phobius"/>
    </source>
</evidence>
<organism evidence="8 9">
    <name type="scientific">Acidaminobacter hydrogenoformans DSM 2784</name>
    <dbReference type="NCBI Taxonomy" id="1120920"/>
    <lineage>
        <taxon>Bacteria</taxon>
        <taxon>Bacillati</taxon>
        <taxon>Bacillota</taxon>
        <taxon>Clostridia</taxon>
        <taxon>Peptostreptococcales</taxon>
        <taxon>Acidaminobacteraceae</taxon>
        <taxon>Acidaminobacter</taxon>
    </lineage>
</organism>
<dbReference type="GO" id="GO:0016020">
    <property type="term" value="C:membrane"/>
    <property type="evidence" value="ECO:0007669"/>
    <property type="project" value="UniProtKB-SubCell"/>
</dbReference>
<dbReference type="PANTHER" id="PTHR32322">
    <property type="entry name" value="INNER MEMBRANE TRANSPORTER"/>
    <property type="match status" value="1"/>
</dbReference>
<feature type="transmembrane region" description="Helical" evidence="6">
    <location>
        <begin position="250"/>
        <end position="269"/>
    </location>
</feature>
<proteinExistence type="inferred from homology"/>
<dbReference type="STRING" id="1120920.SAMN03080599_02803"/>
<feature type="transmembrane region" description="Helical" evidence="6">
    <location>
        <begin position="219"/>
        <end position="238"/>
    </location>
</feature>
<feature type="transmembrane region" description="Helical" evidence="6">
    <location>
        <begin position="128"/>
        <end position="146"/>
    </location>
</feature>
<keyword evidence="3 6" id="KW-0812">Transmembrane</keyword>
<name>A0A1G5S7A1_9FIRM</name>
<evidence type="ECO:0000256" key="1">
    <source>
        <dbReference type="ARBA" id="ARBA00004141"/>
    </source>
</evidence>
<keyword evidence="5 6" id="KW-0472">Membrane</keyword>
<dbReference type="InterPro" id="IPR037185">
    <property type="entry name" value="EmrE-like"/>
</dbReference>
<evidence type="ECO:0000259" key="7">
    <source>
        <dbReference type="Pfam" id="PF00892"/>
    </source>
</evidence>
<feature type="domain" description="EamA" evidence="7">
    <location>
        <begin position="14"/>
        <end position="145"/>
    </location>
</feature>
<dbReference type="RefSeq" id="WP_092592558.1">
    <property type="nucleotide sequence ID" value="NZ_FMWL01000019.1"/>
</dbReference>
<feature type="transmembrane region" description="Helical" evidence="6">
    <location>
        <begin position="158"/>
        <end position="176"/>
    </location>
</feature>
<comment type="subcellular location">
    <subcellularLocation>
        <location evidence="1">Membrane</location>
        <topology evidence="1">Multi-pass membrane protein</topology>
    </subcellularLocation>
</comment>
<dbReference type="AlphaFoldDB" id="A0A1G5S7A1"/>
<sequence length="309" mass="33347">MSKYNSKEIFNWIAYLTVCVVWGSTYLAINIGVSGIAPLFFTSLRFLTAGTIMVLFAKLRGFAFPTVLREYIQLGVIGLLLLFGGTGFVGLASRYISSGSTSLIVASSPLIMAVFQMILYPQLRNNDWRVWFGLLVGFGGVGLLIFSGGGEMSLDPRGVALVLTAVTLWSIGTLYSRTVKPQCHVVVQIGLQMLIAGVGIMLISFAAGESHSLQASTSSLLALLYLVIFGSILAYSAFIHIIQAWPLSRASTYAYINPVIAVLLGWLVLSEPVTPSILLSMVVILSGVILVQTASLRRKPVLQKSDEIS</sequence>
<evidence type="ECO:0000256" key="4">
    <source>
        <dbReference type="ARBA" id="ARBA00022989"/>
    </source>
</evidence>
<gene>
    <name evidence="8" type="ORF">SAMN03080599_02803</name>
</gene>
<evidence type="ECO:0000313" key="9">
    <source>
        <dbReference type="Proteomes" id="UP000199208"/>
    </source>
</evidence>
<reference evidence="8 9" key="1">
    <citation type="submission" date="2016-10" db="EMBL/GenBank/DDBJ databases">
        <authorList>
            <person name="de Groot N.N."/>
        </authorList>
    </citation>
    <scope>NUCLEOTIDE SEQUENCE [LARGE SCALE GENOMIC DNA]</scope>
    <source>
        <strain evidence="8 9">DSM 2784</strain>
    </source>
</reference>
<evidence type="ECO:0000256" key="5">
    <source>
        <dbReference type="ARBA" id="ARBA00023136"/>
    </source>
</evidence>
<dbReference type="Gene3D" id="1.10.3730.20">
    <property type="match status" value="1"/>
</dbReference>
<dbReference type="EMBL" id="FMWL01000019">
    <property type="protein sequence ID" value="SCZ81469.1"/>
    <property type="molecule type" value="Genomic_DNA"/>
</dbReference>
<dbReference type="PANTHER" id="PTHR32322:SF2">
    <property type="entry name" value="EAMA DOMAIN-CONTAINING PROTEIN"/>
    <property type="match status" value="1"/>
</dbReference>
<feature type="transmembrane region" description="Helical" evidence="6">
    <location>
        <begin position="275"/>
        <end position="296"/>
    </location>
</feature>
<comment type="similarity">
    <text evidence="2">Belongs to the EamA transporter family.</text>
</comment>
<feature type="transmembrane region" description="Helical" evidence="6">
    <location>
        <begin position="12"/>
        <end position="33"/>
    </location>
</feature>